<dbReference type="PIRSF" id="PIRSF005427">
    <property type="entry name" value="RseB"/>
    <property type="match status" value="1"/>
</dbReference>
<feature type="domain" description="MucB/RseB C-terminal" evidence="7">
    <location>
        <begin position="239"/>
        <end position="335"/>
    </location>
</feature>
<keyword evidence="9" id="KW-1185">Reference proteome</keyword>
<proteinExistence type="inferred from homology"/>
<dbReference type="PANTHER" id="PTHR38782:SF1">
    <property type="entry name" value="SIGMA-E FACTOR REGULATORY PROTEIN RSEB"/>
    <property type="match status" value="1"/>
</dbReference>
<comment type="caution">
    <text evidence="8">The sequence shown here is derived from an EMBL/GenBank/DDBJ whole genome shotgun (WGS) entry which is preliminary data.</text>
</comment>
<dbReference type="Gene3D" id="2.50.20.10">
    <property type="entry name" value="Lipoprotein localisation LolA/LolB/LppX"/>
    <property type="match status" value="1"/>
</dbReference>
<dbReference type="RefSeq" id="WP_342769641.1">
    <property type="nucleotide sequence ID" value="NZ_QPJK01000002.1"/>
</dbReference>
<dbReference type="AlphaFoldDB" id="A0A368Y101"/>
<feature type="domain" description="MucB/RseB N-terminal" evidence="6">
    <location>
        <begin position="45"/>
        <end position="219"/>
    </location>
</feature>
<evidence type="ECO:0000259" key="6">
    <source>
        <dbReference type="Pfam" id="PF03888"/>
    </source>
</evidence>
<accession>A0A368Y101</accession>
<evidence type="ECO:0000256" key="2">
    <source>
        <dbReference type="ARBA" id="ARBA00008150"/>
    </source>
</evidence>
<evidence type="ECO:0000256" key="4">
    <source>
        <dbReference type="ARBA" id="ARBA00022764"/>
    </source>
</evidence>
<sequence>MSMLSSGRAAVAAVSLGLAACAALAQVAPASVDAAPAASDQRSIGEWLTRMHDASRKRAYTGTFVVSSEAMLASARIWHACEGEQQIERVDALTGPPRTTFRRNDHVVTFLQDSKVARMEKRDALGLFPNLLQAADTSIAEFYSAKRLGQDRVAGFEADIVLLKPRDKLRFGYRVWTEKKSGLVIKLQTLDVDGKVLEQAAFSELQIDAPVRLESLARMMNKTAGYRTERVETLATDPATEGWTLSEPVPGFRSMSCIKRAPQPGTPPSTMQWVFSDGLASVSLFVEPYDAQRHLKEGLVGMGATQSLMRRSEDWWLTAVGEVPAATLKNFAASLQRTRK</sequence>
<comment type="similarity">
    <text evidence="2">Belongs to the RseB family.</text>
</comment>
<dbReference type="InterPro" id="IPR038484">
    <property type="entry name" value="MucB/RseB_C_sf"/>
</dbReference>
<dbReference type="Gene3D" id="3.30.200.100">
    <property type="entry name" value="MucB/RseB, C-terminal domain"/>
    <property type="match status" value="1"/>
</dbReference>
<dbReference type="Pfam" id="PF17188">
    <property type="entry name" value="MucB_RseB_C"/>
    <property type="match status" value="1"/>
</dbReference>
<dbReference type="GO" id="GO:0030288">
    <property type="term" value="C:outer membrane-bounded periplasmic space"/>
    <property type="evidence" value="ECO:0007669"/>
    <property type="project" value="TreeGrafter"/>
</dbReference>
<dbReference type="GO" id="GO:0032885">
    <property type="term" value="P:regulation of polysaccharide biosynthetic process"/>
    <property type="evidence" value="ECO:0007669"/>
    <property type="project" value="TreeGrafter"/>
</dbReference>
<dbReference type="InterPro" id="IPR033436">
    <property type="entry name" value="MucB/RseB_C"/>
</dbReference>
<evidence type="ECO:0000256" key="1">
    <source>
        <dbReference type="ARBA" id="ARBA00004418"/>
    </source>
</evidence>
<dbReference type="CDD" id="cd16327">
    <property type="entry name" value="RseB"/>
    <property type="match status" value="1"/>
</dbReference>
<dbReference type="PANTHER" id="PTHR38782">
    <property type="match status" value="1"/>
</dbReference>
<evidence type="ECO:0000313" key="8">
    <source>
        <dbReference type="EMBL" id="RCW73933.1"/>
    </source>
</evidence>
<dbReference type="GO" id="GO:0045152">
    <property type="term" value="F:antisigma factor binding"/>
    <property type="evidence" value="ECO:0007669"/>
    <property type="project" value="TreeGrafter"/>
</dbReference>
<dbReference type="InterPro" id="IPR033434">
    <property type="entry name" value="MucB/RseB_N"/>
</dbReference>
<organism evidence="8 9">
    <name type="scientific">Pseudorhodoferax soli</name>
    <dbReference type="NCBI Taxonomy" id="545864"/>
    <lineage>
        <taxon>Bacteria</taxon>
        <taxon>Pseudomonadati</taxon>
        <taxon>Pseudomonadota</taxon>
        <taxon>Betaproteobacteria</taxon>
        <taxon>Burkholderiales</taxon>
        <taxon>Comamonadaceae</taxon>
    </lineage>
</organism>
<name>A0A368Y101_9BURK</name>
<dbReference type="Proteomes" id="UP000252884">
    <property type="component" value="Unassembled WGS sequence"/>
</dbReference>
<dbReference type="InterPro" id="IPR005588">
    <property type="entry name" value="MucB_RseB"/>
</dbReference>
<gene>
    <name evidence="8" type="ORF">DES41_102250</name>
</gene>
<protein>
    <submittedName>
        <fullName evidence="8">MucB/RseB-like sigma(E) regulatory protein</fullName>
    </submittedName>
</protein>
<dbReference type="EMBL" id="QPJK01000002">
    <property type="protein sequence ID" value="RCW73933.1"/>
    <property type="molecule type" value="Genomic_DNA"/>
</dbReference>
<comment type="subcellular location">
    <subcellularLocation>
        <location evidence="1">Periplasm</location>
    </subcellularLocation>
</comment>
<evidence type="ECO:0000259" key="7">
    <source>
        <dbReference type="Pfam" id="PF17188"/>
    </source>
</evidence>
<keyword evidence="4" id="KW-0574">Periplasm</keyword>
<reference evidence="8 9" key="1">
    <citation type="submission" date="2018-07" db="EMBL/GenBank/DDBJ databases">
        <title>Genomic Encyclopedia of Type Strains, Phase IV (KMG-IV): sequencing the most valuable type-strain genomes for metagenomic binning, comparative biology and taxonomic classification.</title>
        <authorList>
            <person name="Goeker M."/>
        </authorList>
    </citation>
    <scope>NUCLEOTIDE SEQUENCE [LARGE SCALE GENOMIC DNA]</scope>
    <source>
        <strain evidence="8 9">DSM 21634</strain>
    </source>
</reference>
<evidence type="ECO:0000313" key="9">
    <source>
        <dbReference type="Proteomes" id="UP000252884"/>
    </source>
</evidence>
<dbReference type="Pfam" id="PF03888">
    <property type="entry name" value="MucB_RseB"/>
    <property type="match status" value="1"/>
</dbReference>
<evidence type="ECO:0000256" key="3">
    <source>
        <dbReference type="ARBA" id="ARBA00022729"/>
    </source>
</evidence>
<feature type="signal peptide" evidence="5">
    <location>
        <begin position="1"/>
        <end position="25"/>
    </location>
</feature>
<feature type="chain" id="PRO_5016883884" evidence="5">
    <location>
        <begin position="26"/>
        <end position="340"/>
    </location>
</feature>
<keyword evidence="3 5" id="KW-0732">Signal</keyword>
<evidence type="ECO:0000256" key="5">
    <source>
        <dbReference type="SAM" id="SignalP"/>
    </source>
</evidence>